<dbReference type="InterPro" id="IPR000073">
    <property type="entry name" value="AB_hydrolase_1"/>
</dbReference>
<dbReference type="SUPFAM" id="SSF53474">
    <property type="entry name" value="alpha/beta-Hydrolases"/>
    <property type="match status" value="1"/>
</dbReference>
<evidence type="ECO:0000259" key="2">
    <source>
        <dbReference type="Pfam" id="PF00561"/>
    </source>
</evidence>
<evidence type="ECO:0000313" key="3">
    <source>
        <dbReference type="EMBL" id="VXD15144.1"/>
    </source>
</evidence>
<sequence>MELTPVGGHLKSLNNCLAWLPSLEEIQQLLVSIIVEFMVTLESDWTHLFVETNNIRLHTVTQGEGELVVLLHGFPEFWYAWRYQIPALARYFKVVVPDLRGYNDSDKPESGYDLDTLVADIQGLIQRLGYAKAHIVGHDWGGLIAWHFAQKFPESLNRLAILNAPPPYRFVQELVSNLDQVRRSWFIFAFQVPGIPEWLIQQNLKEFVTTALREHAIRKGAFSAEETQIYEAALQKPGVLHAAMSYYRHLFWPPIWVLNWVRAPQQVLSPTLVLWGKEDSFLSHHLTEGLDRLIAAPFKLKLIPDCGHWMQQEVPQTVNRELLNFLRR</sequence>
<evidence type="ECO:0000256" key="1">
    <source>
        <dbReference type="ARBA" id="ARBA00022801"/>
    </source>
</evidence>
<dbReference type="EMBL" id="CZCS02000017">
    <property type="protein sequence ID" value="VXD15144.1"/>
    <property type="molecule type" value="Genomic_DNA"/>
</dbReference>
<accession>A0A7Z9BQF4</accession>
<dbReference type="Proteomes" id="UP000182190">
    <property type="component" value="Unassembled WGS sequence"/>
</dbReference>
<dbReference type="InterPro" id="IPR000639">
    <property type="entry name" value="Epox_hydrolase-like"/>
</dbReference>
<name>A0A7Z9BQF4_9CYAN</name>
<organism evidence="3 4">
    <name type="scientific">Planktothrix paucivesiculata PCC 9631</name>
    <dbReference type="NCBI Taxonomy" id="671071"/>
    <lineage>
        <taxon>Bacteria</taxon>
        <taxon>Bacillati</taxon>
        <taxon>Cyanobacteriota</taxon>
        <taxon>Cyanophyceae</taxon>
        <taxon>Oscillatoriophycideae</taxon>
        <taxon>Oscillatoriales</taxon>
        <taxon>Microcoleaceae</taxon>
        <taxon>Planktothrix</taxon>
    </lineage>
</organism>
<protein>
    <submittedName>
        <fullName evidence="3">Epoxide hydrolase-like protein</fullName>
    </submittedName>
</protein>
<comment type="caution">
    <text evidence="3">The sequence shown here is derived from an EMBL/GenBank/DDBJ whole genome shotgun (WGS) entry which is preliminary data.</text>
</comment>
<proteinExistence type="predicted"/>
<reference evidence="3" key="1">
    <citation type="submission" date="2019-10" db="EMBL/GenBank/DDBJ databases">
        <authorList>
            <consortium name="Genoscope - CEA"/>
            <person name="William W."/>
        </authorList>
    </citation>
    <scope>NUCLEOTIDE SEQUENCE [LARGE SCALE GENOMIC DNA]</scope>
    <source>
        <strain evidence="3">BBR_PRJEB10994</strain>
    </source>
</reference>
<keyword evidence="4" id="KW-1185">Reference proteome</keyword>
<dbReference type="Gene3D" id="3.40.50.1820">
    <property type="entry name" value="alpha/beta hydrolase"/>
    <property type="match status" value="1"/>
</dbReference>
<keyword evidence="1" id="KW-0378">Hydrolase</keyword>
<dbReference type="GO" id="GO:0016787">
    <property type="term" value="F:hydrolase activity"/>
    <property type="evidence" value="ECO:0007669"/>
    <property type="project" value="UniProtKB-KW"/>
</dbReference>
<feature type="domain" description="AB hydrolase-1" evidence="2">
    <location>
        <begin position="67"/>
        <end position="311"/>
    </location>
</feature>
<gene>
    <name evidence="3" type="ORF">PL9631_1130002</name>
</gene>
<dbReference type="PANTHER" id="PTHR43329">
    <property type="entry name" value="EPOXIDE HYDROLASE"/>
    <property type="match status" value="1"/>
</dbReference>
<dbReference type="InterPro" id="IPR029058">
    <property type="entry name" value="AB_hydrolase_fold"/>
</dbReference>
<dbReference type="AlphaFoldDB" id="A0A7Z9BQF4"/>
<evidence type="ECO:0000313" key="4">
    <source>
        <dbReference type="Proteomes" id="UP000182190"/>
    </source>
</evidence>
<dbReference type="Pfam" id="PF00561">
    <property type="entry name" value="Abhydrolase_1"/>
    <property type="match status" value="1"/>
</dbReference>
<dbReference type="PRINTS" id="PR00412">
    <property type="entry name" value="EPOXHYDRLASE"/>
</dbReference>
<dbReference type="PRINTS" id="PR00111">
    <property type="entry name" value="ABHYDROLASE"/>
</dbReference>